<keyword evidence="9" id="KW-1185">Reference proteome</keyword>
<evidence type="ECO:0000313" key="8">
    <source>
        <dbReference type="EMBL" id="GGG13373.1"/>
    </source>
</evidence>
<gene>
    <name evidence="8" type="ORF">GCM10007425_04580</name>
</gene>
<evidence type="ECO:0000256" key="7">
    <source>
        <dbReference type="ARBA" id="ARBA00093797"/>
    </source>
</evidence>
<reference evidence="8" key="2">
    <citation type="submission" date="2020-09" db="EMBL/GenBank/DDBJ databases">
        <authorList>
            <person name="Sun Q."/>
            <person name="Zhou Y."/>
        </authorList>
    </citation>
    <scope>NUCLEOTIDE SEQUENCE</scope>
    <source>
        <strain evidence="8">CGMCC 1.15760</strain>
    </source>
</reference>
<sequence>MTTQQADIKSLLATSATLFNHLTTVPSGEARDAYIERINELLDQRGELLSQLSKEDLEGHQLLPHLIELDQGIQQRLDKVMDTVKQDILNLKKSRKSEAQYANPYDSVRTLDGMYYDGKK</sequence>
<reference evidence="8" key="1">
    <citation type="journal article" date="2014" name="Int. J. Syst. Evol. Microbiol.">
        <title>Complete genome sequence of Corynebacterium casei LMG S-19264T (=DSM 44701T), isolated from a smear-ripened cheese.</title>
        <authorList>
            <consortium name="US DOE Joint Genome Institute (JGI-PGF)"/>
            <person name="Walter F."/>
            <person name="Albersmeier A."/>
            <person name="Kalinowski J."/>
            <person name="Ruckert C."/>
        </authorList>
    </citation>
    <scope>NUCLEOTIDE SEQUENCE</scope>
    <source>
        <strain evidence="8">CGMCC 1.15760</strain>
    </source>
</reference>
<organism evidence="8 9">
    <name type="scientific">Lysinibacillus alkalisoli</name>
    <dbReference type="NCBI Taxonomy" id="1911548"/>
    <lineage>
        <taxon>Bacteria</taxon>
        <taxon>Bacillati</taxon>
        <taxon>Bacillota</taxon>
        <taxon>Bacilli</taxon>
        <taxon>Bacillales</taxon>
        <taxon>Bacillaceae</taxon>
        <taxon>Lysinibacillus</taxon>
    </lineage>
</organism>
<keyword evidence="3" id="KW-1005">Bacterial flagellum biogenesis</keyword>
<dbReference type="InterPro" id="IPR008622">
    <property type="entry name" value="FliT"/>
</dbReference>
<evidence type="ECO:0000256" key="3">
    <source>
        <dbReference type="ARBA" id="ARBA00022795"/>
    </source>
</evidence>
<comment type="similarity">
    <text evidence="6">Belongs to the bacillales FliT family.</text>
</comment>
<dbReference type="Gene3D" id="6.10.250.50">
    <property type="match status" value="1"/>
</dbReference>
<dbReference type="RefSeq" id="WP_188613393.1">
    <property type="nucleotide sequence ID" value="NZ_BMJT01000001.1"/>
</dbReference>
<evidence type="ECO:0000256" key="4">
    <source>
        <dbReference type="ARBA" id="ARBA00023186"/>
    </source>
</evidence>
<evidence type="ECO:0000256" key="5">
    <source>
        <dbReference type="ARBA" id="ARBA00093765"/>
    </source>
</evidence>
<name>A0A917D7R9_9BACI</name>
<comment type="subcellular location">
    <subcellularLocation>
        <location evidence="1">Cytoplasm</location>
        <location evidence="1">Cytosol</location>
    </subcellularLocation>
</comment>
<dbReference type="Pfam" id="PF05400">
    <property type="entry name" value="FliT"/>
    <property type="match status" value="1"/>
</dbReference>
<evidence type="ECO:0000256" key="6">
    <source>
        <dbReference type="ARBA" id="ARBA00093785"/>
    </source>
</evidence>
<dbReference type="EMBL" id="BMJT01000001">
    <property type="protein sequence ID" value="GGG13373.1"/>
    <property type="molecule type" value="Genomic_DNA"/>
</dbReference>
<dbReference type="SUPFAM" id="SSF140560">
    <property type="entry name" value="TM0693-like"/>
    <property type="match status" value="1"/>
</dbReference>
<evidence type="ECO:0000313" key="9">
    <source>
        <dbReference type="Proteomes" id="UP000616608"/>
    </source>
</evidence>
<accession>A0A917D7R9</accession>
<protein>
    <recommendedName>
        <fullName evidence="7">Flagellar protein FliT</fullName>
    </recommendedName>
</protein>
<comment type="function">
    <text evidence="5">May act as an export chaperone for the filament capping protein FliD.</text>
</comment>
<keyword evidence="4" id="KW-0143">Chaperone</keyword>
<dbReference type="Proteomes" id="UP000616608">
    <property type="component" value="Unassembled WGS sequence"/>
</dbReference>
<keyword evidence="2" id="KW-0963">Cytoplasm</keyword>
<proteinExistence type="inferred from homology"/>
<comment type="caution">
    <text evidence="8">The sequence shown here is derived from an EMBL/GenBank/DDBJ whole genome shotgun (WGS) entry which is preliminary data.</text>
</comment>
<evidence type="ECO:0000256" key="1">
    <source>
        <dbReference type="ARBA" id="ARBA00004514"/>
    </source>
</evidence>
<dbReference type="InterPro" id="IPR037285">
    <property type="entry name" value="TM0693-like_sf"/>
</dbReference>
<evidence type="ECO:0000256" key="2">
    <source>
        <dbReference type="ARBA" id="ARBA00022490"/>
    </source>
</evidence>
<dbReference type="AlphaFoldDB" id="A0A917D7R9"/>